<sequence length="112" mass="12435">MKEEAKKKEKVIAVVGQRRAWISNKVWSHPCGDGGGCELHQTTQPTGDVFLAATHTISLHGTSLHNFRRHTGTSDWAADTTLATRVPPRASESREAPRRSRDRKKTPEHASI</sequence>
<proteinExistence type="predicted"/>
<feature type="region of interest" description="Disordered" evidence="1">
    <location>
        <begin position="72"/>
        <end position="112"/>
    </location>
</feature>
<accession>A0A5B7GVT9</accession>
<keyword evidence="3" id="KW-1185">Reference proteome</keyword>
<comment type="caution">
    <text evidence="2">The sequence shown here is derived from an EMBL/GenBank/DDBJ whole genome shotgun (WGS) entry which is preliminary data.</text>
</comment>
<name>A0A5B7GVT9_PORTR</name>
<feature type="compositionally biased region" description="Basic and acidic residues" evidence="1">
    <location>
        <begin position="91"/>
        <end position="112"/>
    </location>
</feature>
<organism evidence="2 3">
    <name type="scientific">Portunus trituberculatus</name>
    <name type="common">Swimming crab</name>
    <name type="synonym">Neptunus trituberculatus</name>
    <dbReference type="NCBI Taxonomy" id="210409"/>
    <lineage>
        <taxon>Eukaryota</taxon>
        <taxon>Metazoa</taxon>
        <taxon>Ecdysozoa</taxon>
        <taxon>Arthropoda</taxon>
        <taxon>Crustacea</taxon>
        <taxon>Multicrustacea</taxon>
        <taxon>Malacostraca</taxon>
        <taxon>Eumalacostraca</taxon>
        <taxon>Eucarida</taxon>
        <taxon>Decapoda</taxon>
        <taxon>Pleocyemata</taxon>
        <taxon>Brachyura</taxon>
        <taxon>Eubrachyura</taxon>
        <taxon>Portunoidea</taxon>
        <taxon>Portunidae</taxon>
        <taxon>Portuninae</taxon>
        <taxon>Portunus</taxon>
    </lineage>
</organism>
<evidence type="ECO:0000313" key="2">
    <source>
        <dbReference type="EMBL" id="MPC64411.1"/>
    </source>
</evidence>
<dbReference type="Proteomes" id="UP000324222">
    <property type="component" value="Unassembled WGS sequence"/>
</dbReference>
<dbReference type="EMBL" id="VSRR010022058">
    <property type="protein sequence ID" value="MPC64411.1"/>
    <property type="molecule type" value="Genomic_DNA"/>
</dbReference>
<protein>
    <submittedName>
        <fullName evidence="2">Uncharacterized protein</fullName>
    </submittedName>
</protein>
<gene>
    <name evidence="2" type="ORF">E2C01_058527</name>
</gene>
<reference evidence="2 3" key="1">
    <citation type="submission" date="2019-05" db="EMBL/GenBank/DDBJ databases">
        <title>Another draft genome of Portunus trituberculatus and its Hox gene families provides insights of decapod evolution.</title>
        <authorList>
            <person name="Jeong J.-H."/>
            <person name="Song I."/>
            <person name="Kim S."/>
            <person name="Choi T."/>
            <person name="Kim D."/>
            <person name="Ryu S."/>
            <person name="Kim W."/>
        </authorList>
    </citation>
    <scope>NUCLEOTIDE SEQUENCE [LARGE SCALE GENOMIC DNA]</scope>
    <source>
        <tissue evidence="2">Muscle</tissue>
    </source>
</reference>
<evidence type="ECO:0000313" key="3">
    <source>
        <dbReference type="Proteomes" id="UP000324222"/>
    </source>
</evidence>
<dbReference type="AlphaFoldDB" id="A0A5B7GVT9"/>
<evidence type="ECO:0000256" key="1">
    <source>
        <dbReference type="SAM" id="MobiDB-lite"/>
    </source>
</evidence>